<evidence type="ECO:0000313" key="7">
    <source>
        <dbReference type="Proteomes" id="UP000317940"/>
    </source>
</evidence>
<dbReference type="Pfam" id="PF17754">
    <property type="entry name" value="TetR_C_14"/>
    <property type="match status" value="1"/>
</dbReference>
<keyword evidence="7" id="KW-1185">Reference proteome</keyword>
<comment type="caution">
    <text evidence="6">The sequence shown here is derived from an EMBL/GenBank/DDBJ whole genome shotgun (WGS) entry which is preliminary data.</text>
</comment>
<evidence type="ECO:0000256" key="2">
    <source>
        <dbReference type="ARBA" id="ARBA00023125"/>
    </source>
</evidence>
<feature type="DNA-binding region" description="H-T-H motif" evidence="4">
    <location>
        <begin position="36"/>
        <end position="55"/>
    </location>
</feature>
<dbReference type="InterPro" id="IPR041347">
    <property type="entry name" value="MftR_C"/>
</dbReference>
<proteinExistence type="predicted"/>
<evidence type="ECO:0000256" key="1">
    <source>
        <dbReference type="ARBA" id="ARBA00023015"/>
    </source>
</evidence>
<evidence type="ECO:0000313" key="6">
    <source>
        <dbReference type="EMBL" id="TWF96525.1"/>
    </source>
</evidence>
<keyword evidence="2 4" id="KW-0238">DNA-binding</keyword>
<dbReference type="SUPFAM" id="SSF46689">
    <property type="entry name" value="Homeodomain-like"/>
    <property type="match status" value="1"/>
</dbReference>
<accession>A0A561UAZ8</accession>
<dbReference type="PANTHER" id="PTHR30055">
    <property type="entry name" value="HTH-TYPE TRANSCRIPTIONAL REGULATOR RUTR"/>
    <property type="match status" value="1"/>
</dbReference>
<dbReference type="Proteomes" id="UP000317940">
    <property type="component" value="Unassembled WGS sequence"/>
</dbReference>
<gene>
    <name evidence="6" type="ORF">FHX73_11297</name>
</gene>
<dbReference type="PROSITE" id="PS50977">
    <property type="entry name" value="HTH_TETR_2"/>
    <property type="match status" value="1"/>
</dbReference>
<dbReference type="OrthoDB" id="3787664at2"/>
<dbReference type="RefSeq" id="WP_145902869.1">
    <property type="nucleotide sequence ID" value="NZ_BAAAMZ010000004.1"/>
</dbReference>
<name>A0A561UAZ8_9ACTN</name>
<organism evidence="6 7">
    <name type="scientific">Kitasatospora viridis</name>
    <dbReference type="NCBI Taxonomy" id="281105"/>
    <lineage>
        <taxon>Bacteria</taxon>
        <taxon>Bacillati</taxon>
        <taxon>Actinomycetota</taxon>
        <taxon>Actinomycetes</taxon>
        <taxon>Kitasatosporales</taxon>
        <taxon>Streptomycetaceae</taxon>
        <taxon>Kitasatospora</taxon>
    </lineage>
</organism>
<dbReference type="InterPro" id="IPR009057">
    <property type="entry name" value="Homeodomain-like_sf"/>
</dbReference>
<feature type="domain" description="HTH tetR-type" evidence="5">
    <location>
        <begin position="13"/>
        <end position="73"/>
    </location>
</feature>
<keyword evidence="1" id="KW-0805">Transcription regulation</keyword>
<dbReference type="InterPro" id="IPR050109">
    <property type="entry name" value="HTH-type_TetR-like_transc_reg"/>
</dbReference>
<evidence type="ECO:0000256" key="4">
    <source>
        <dbReference type="PROSITE-ProRule" id="PRU00335"/>
    </source>
</evidence>
<dbReference type="GO" id="GO:0003700">
    <property type="term" value="F:DNA-binding transcription factor activity"/>
    <property type="evidence" value="ECO:0007669"/>
    <property type="project" value="TreeGrafter"/>
</dbReference>
<protein>
    <submittedName>
        <fullName evidence="6">TetR family transcriptional regulator</fullName>
    </submittedName>
</protein>
<reference evidence="6 7" key="1">
    <citation type="submission" date="2019-06" db="EMBL/GenBank/DDBJ databases">
        <title>Sequencing the genomes of 1000 actinobacteria strains.</title>
        <authorList>
            <person name="Klenk H.-P."/>
        </authorList>
    </citation>
    <scope>NUCLEOTIDE SEQUENCE [LARGE SCALE GENOMIC DNA]</scope>
    <source>
        <strain evidence="6 7">DSM 44826</strain>
    </source>
</reference>
<dbReference type="AlphaFoldDB" id="A0A561UAZ8"/>
<evidence type="ECO:0000259" key="5">
    <source>
        <dbReference type="PROSITE" id="PS50977"/>
    </source>
</evidence>
<dbReference type="InterPro" id="IPR001647">
    <property type="entry name" value="HTH_TetR"/>
</dbReference>
<dbReference type="EMBL" id="VIWT01000001">
    <property type="protein sequence ID" value="TWF96525.1"/>
    <property type="molecule type" value="Genomic_DNA"/>
</dbReference>
<dbReference type="Pfam" id="PF00440">
    <property type="entry name" value="TetR_N"/>
    <property type="match status" value="1"/>
</dbReference>
<dbReference type="PRINTS" id="PR00455">
    <property type="entry name" value="HTHTETR"/>
</dbReference>
<dbReference type="Gene3D" id="1.10.357.10">
    <property type="entry name" value="Tetracycline Repressor, domain 2"/>
    <property type="match status" value="1"/>
</dbReference>
<dbReference type="PANTHER" id="PTHR30055:SF238">
    <property type="entry name" value="MYCOFACTOCIN BIOSYNTHESIS TRANSCRIPTIONAL REGULATOR MFTR-RELATED"/>
    <property type="match status" value="1"/>
</dbReference>
<keyword evidence="3" id="KW-0804">Transcription</keyword>
<dbReference type="GO" id="GO:0000976">
    <property type="term" value="F:transcription cis-regulatory region binding"/>
    <property type="evidence" value="ECO:0007669"/>
    <property type="project" value="TreeGrafter"/>
</dbReference>
<evidence type="ECO:0000256" key="3">
    <source>
        <dbReference type="ARBA" id="ARBA00023163"/>
    </source>
</evidence>
<sequence>MTDRPSLTDRRRAATQLEIATAAAELFAERGAEATTAEDIARAAGVALRTFYRYFRTKEEAVAPLLAAGGRRWLALIEAEDPAVPVPEALTRAAVTALTPVDDRAAEGLRWTRALLTDPGLRPVWRTVHQDSEDELVPVLAARLGPAADPLELRLAAAAATAAIRIALESWAAGSGAATTGPDSPGALAARCLRELTAGLELWSRAG</sequence>